<dbReference type="InterPro" id="IPR001623">
    <property type="entry name" value="DnaJ_domain"/>
</dbReference>
<dbReference type="SUPFAM" id="SSF46565">
    <property type="entry name" value="Chaperone J-domain"/>
    <property type="match status" value="1"/>
</dbReference>
<evidence type="ECO:0000313" key="4">
    <source>
        <dbReference type="Proteomes" id="UP000092544"/>
    </source>
</evidence>
<dbReference type="OrthoDB" id="581986at2"/>
<dbReference type="PROSITE" id="PS50076">
    <property type="entry name" value="DNAJ_2"/>
    <property type="match status" value="1"/>
</dbReference>
<keyword evidence="4" id="KW-1185">Reference proteome</keyword>
<keyword evidence="1" id="KW-0143">Chaperone</keyword>
<sequence length="192" mass="22363">MRNPLIGPILSILRDHPQGVGEFYILKNLREQVPELHHLADDPNLQLFRQHFLIMNALYQLQTNLWQEESLTLSINAMHIRLMANHDRSISSSQDVSDSVDAKLAAYYLDWSEYEKTSEDDVMRLLDSFYNGINNLDNKAAALEILHIDNKNPTKEEIKRQYRKLAHQAHPDRGGDTEQFISLRQAYECLIY</sequence>
<dbReference type="Pfam" id="PF12339">
    <property type="entry name" value="DNAJ_related"/>
    <property type="match status" value="1"/>
</dbReference>
<feature type="domain" description="J" evidence="2">
    <location>
        <begin position="141"/>
        <end position="192"/>
    </location>
</feature>
<dbReference type="Gene3D" id="1.10.287.110">
    <property type="entry name" value="DnaJ domain"/>
    <property type="match status" value="1"/>
</dbReference>
<dbReference type="InterPro" id="IPR021059">
    <property type="entry name" value="DnaJ-related_N"/>
</dbReference>
<evidence type="ECO:0000256" key="1">
    <source>
        <dbReference type="ARBA" id="ARBA00023186"/>
    </source>
</evidence>
<dbReference type="STRING" id="1792290.MSP8886_03533"/>
<evidence type="ECO:0000313" key="3">
    <source>
        <dbReference type="EMBL" id="SBS35969.1"/>
    </source>
</evidence>
<dbReference type="AlphaFoldDB" id="A0A1A8TR51"/>
<dbReference type="Proteomes" id="UP000092544">
    <property type="component" value="Unassembled WGS sequence"/>
</dbReference>
<dbReference type="CDD" id="cd06257">
    <property type="entry name" value="DnaJ"/>
    <property type="match status" value="1"/>
</dbReference>
<name>A0A1A8TR51_9GAMM</name>
<dbReference type="Pfam" id="PF00226">
    <property type="entry name" value="DnaJ"/>
    <property type="match status" value="1"/>
</dbReference>
<dbReference type="SMART" id="SM00271">
    <property type="entry name" value="DnaJ"/>
    <property type="match status" value="1"/>
</dbReference>
<dbReference type="RefSeq" id="WP_067018844.1">
    <property type="nucleotide sequence ID" value="NZ_FLOB01000011.1"/>
</dbReference>
<dbReference type="InterPro" id="IPR036869">
    <property type="entry name" value="J_dom_sf"/>
</dbReference>
<gene>
    <name evidence="3" type="primary">dnaJ_1</name>
    <name evidence="3" type="ORF">MSP8886_03533</name>
</gene>
<evidence type="ECO:0000259" key="2">
    <source>
        <dbReference type="PROSITE" id="PS50076"/>
    </source>
</evidence>
<organism evidence="3 4">
    <name type="scientific">Marinomonas spartinae</name>
    <dbReference type="NCBI Taxonomy" id="1792290"/>
    <lineage>
        <taxon>Bacteria</taxon>
        <taxon>Pseudomonadati</taxon>
        <taxon>Pseudomonadota</taxon>
        <taxon>Gammaproteobacteria</taxon>
        <taxon>Oceanospirillales</taxon>
        <taxon>Oceanospirillaceae</taxon>
        <taxon>Marinomonas</taxon>
    </lineage>
</organism>
<reference evidence="3 4" key="1">
    <citation type="submission" date="2016-06" db="EMBL/GenBank/DDBJ databases">
        <authorList>
            <person name="Kjaerup R.B."/>
            <person name="Dalgaard T.S."/>
            <person name="Juul-Madsen H.R."/>
        </authorList>
    </citation>
    <scope>NUCLEOTIDE SEQUENCE [LARGE SCALE GENOMIC DNA]</scope>
    <source>
        <strain evidence="3 4">CECT 8886</strain>
    </source>
</reference>
<protein>
    <submittedName>
        <fullName evidence="3">Chaperone protein DnaJ</fullName>
    </submittedName>
</protein>
<accession>A0A1A8TR51</accession>
<dbReference type="EMBL" id="FLOB01000011">
    <property type="protein sequence ID" value="SBS35969.1"/>
    <property type="molecule type" value="Genomic_DNA"/>
</dbReference>
<proteinExistence type="predicted"/>